<reference evidence="3" key="1">
    <citation type="submission" date="2016-11" db="UniProtKB">
        <authorList>
            <consortium name="WormBaseParasite"/>
        </authorList>
    </citation>
    <scope>IDENTIFICATION</scope>
</reference>
<accession>A0A1I7X160</accession>
<keyword evidence="1" id="KW-0472">Membrane</keyword>
<feature type="transmembrane region" description="Helical" evidence="1">
    <location>
        <begin position="26"/>
        <end position="47"/>
    </location>
</feature>
<evidence type="ECO:0000313" key="3">
    <source>
        <dbReference type="WBParaSite" id="Hba_11185"/>
    </source>
</evidence>
<keyword evidence="1" id="KW-1133">Transmembrane helix</keyword>
<protein>
    <submittedName>
        <fullName evidence="3">Uncharacterized protein</fullName>
    </submittedName>
</protein>
<dbReference type="Proteomes" id="UP000095283">
    <property type="component" value="Unplaced"/>
</dbReference>
<name>A0A1I7X160_HETBA</name>
<keyword evidence="1" id="KW-0812">Transmembrane</keyword>
<evidence type="ECO:0000313" key="2">
    <source>
        <dbReference type="Proteomes" id="UP000095283"/>
    </source>
</evidence>
<organism evidence="2 3">
    <name type="scientific">Heterorhabditis bacteriophora</name>
    <name type="common">Entomopathogenic nematode worm</name>
    <dbReference type="NCBI Taxonomy" id="37862"/>
    <lineage>
        <taxon>Eukaryota</taxon>
        <taxon>Metazoa</taxon>
        <taxon>Ecdysozoa</taxon>
        <taxon>Nematoda</taxon>
        <taxon>Chromadorea</taxon>
        <taxon>Rhabditida</taxon>
        <taxon>Rhabditina</taxon>
        <taxon>Rhabditomorpha</taxon>
        <taxon>Strongyloidea</taxon>
        <taxon>Heterorhabditidae</taxon>
        <taxon>Heterorhabditis</taxon>
    </lineage>
</organism>
<proteinExistence type="predicted"/>
<evidence type="ECO:0000256" key="1">
    <source>
        <dbReference type="SAM" id="Phobius"/>
    </source>
</evidence>
<sequence length="86" mass="10263">MELLKNFTLGRPSSCVIQVTGVNNYLLYYLLENLSILSTILLNNIYFHDLPIKENYRYLIFNKYTLTKTYKFVIDLLRQKKISYSN</sequence>
<keyword evidence="2" id="KW-1185">Reference proteome</keyword>
<dbReference type="WBParaSite" id="Hba_11185">
    <property type="protein sequence ID" value="Hba_11185"/>
    <property type="gene ID" value="Hba_11185"/>
</dbReference>
<dbReference type="AlphaFoldDB" id="A0A1I7X160"/>